<organism evidence="4 5">
    <name type="scientific">Sporormia fimetaria CBS 119925</name>
    <dbReference type="NCBI Taxonomy" id="1340428"/>
    <lineage>
        <taxon>Eukaryota</taxon>
        <taxon>Fungi</taxon>
        <taxon>Dikarya</taxon>
        <taxon>Ascomycota</taxon>
        <taxon>Pezizomycotina</taxon>
        <taxon>Dothideomycetes</taxon>
        <taxon>Pleosporomycetidae</taxon>
        <taxon>Pleosporales</taxon>
        <taxon>Sporormiaceae</taxon>
        <taxon>Sporormia</taxon>
    </lineage>
</organism>
<dbReference type="EMBL" id="MU006631">
    <property type="protein sequence ID" value="KAF2741689.1"/>
    <property type="molecule type" value="Genomic_DNA"/>
</dbReference>
<feature type="chain" id="PRO_5025636066" description="CPAF-like PDZ domain-containing protein" evidence="2">
    <location>
        <begin position="20"/>
        <end position="873"/>
    </location>
</feature>
<accession>A0A6A6UV91</accession>
<dbReference type="PANTHER" id="PTHR37049">
    <property type="entry name" value="PEPTIDASE S41 FAMILY PROTEIN"/>
    <property type="match status" value="1"/>
</dbReference>
<feature type="domain" description="CPAF-like PDZ" evidence="3">
    <location>
        <begin position="157"/>
        <end position="273"/>
    </location>
</feature>
<feature type="compositionally biased region" description="Polar residues" evidence="1">
    <location>
        <begin position="712"/>
        <end position="722"/>
    </location>
</feature>
<evidence type="ECO:0000259" key="3">
    <source>
        <dbReference type="Pfam" id="PF23658"/>
    </source>
</evidence>
<dbReference type="InterPro" id="IPR056186">
    <property type="entry name" value="PDZ_CPAF-rel"/>
</dbReference>
<dbReference type="InterPro" id="IPR052766">
    <property type="entry name" value="S41A_metabolite_peptidase"/>
</dbReference>
<dbReference type="Gene3D" id="3.90.226.10">
    <property type="entry name" value="2-enoyl-CoA Hydratase, Chain A, domain 1"/>
    <property type="match status" value="1"/>
</dbReference>
<evidence type="ECO:0000256" key="2">
    <source>
        <dbReference type="SAM" id="SignalP"/>
    </source>
</evidence>
<sequence>MSFVRQAAVFASVLSAGLARPQLPSVVQPDGPPDIRDTVCGDIIIAHEQNFNLFWASDVFDCLQNIPFIANVAARFLDYYNDTLQFQSTLEYLKNPPEGYQQPPVDVLQGLQTIRDKVDAGEYTHQYIFEADLQLLINRMHDAHVYLAAGIMAPFAFISPLGLVSASPDGKQPPAIYLQSDVISSRREGWAPSPITQINGVDVVDFLTTFAELNSEGFVEPHADWNSLMESPARDIQGELSVLQSSNFYPGDELNFTFSNNTSIETFWLATYGEAESTGPLTTAGDFYNYFVLGLLPASFEPGSPKWWPNDKDIPLDESDQEEEIVDDYGCGNETDFNWCQDSSGAYPNNPDVVQPDLAVTGGGVVTGYFLDDISTGVLSLPSFFQVGNDTGTYFDTVDWFINNATNRSISRIIIDLQQNSGGLNLLAISTFKRFFYAMEPWTASRIRSHYLADVLGTAYTEWFDNLDPQSEDDNVWLNYFAGSEWVATNRINAATGSKFNSWGEYFGPLSENGDQFSLTQLYNLTDDDFTASMYSGYHPFGYGASTSNDTPPQVWAPEDIVLLTDGLCSSACAYFVELMSQQAGVRTVVVGGRPTTGPMQTASGSRGARLYDAETVDFDIANVEEVLDSETAAAIFPNRSDTGMWVNYAGFNIRDQLREGDEERIPLQFRYEAADCRLYYTLDNVYNVSRLWRDVYAAAWEDSSLCVEDSTGYTSRNNSTAKPPPERTAQAPTVDFNSLGFTEIDDGGLNATIGHVNFERASISATDVQQCSAGGRCDGNRQCRQVPTMCPDGRTTKQLFACLPACKSHGAACSGNMQCQPSAKAESKRNLPPLKGGRAGPVAKFEKPSLYNGFCKPTVVDHQIYKNLGCPL</sequence>
<dbReference type="Proteomes" id="UP000799440">
    <property type="component" value="Unassembled WGS sequence"/>
</dbReference>
<dbReference type="AlphaFoldDB" id="A0A6A6UV91"/>
<dbReference type="SUPFAM" id="SSF52096">
    <property type="entry name" value="ClpP/crotonase"/>
    <property type="match status" value="1"/>
</dbReference>
<evidence type="ECO:0000256" key="1">
    <source>
        <dbReference type="SAM" id="MobiDB-lite"/>
    </source>
</evidence>
<dbReference type="PANTHER" id="PTHR37049:SF5">
    <property type="entry name" value="TAIL SPECIFIC PROTEASE DOMAIN-CONTAINING PROTEIN"/>
    <property type="match status" value="1"/>
</dbReference>
<keyword evidence="2" id="KW-0732">Signal</keyword>
<feature type="signal peptide" evidence="2">
    <location>
        <begin position="1"/>
        <end position="19"/>
    </location>
</feature>
<dbReference type="Pfam" id="PF23658">
    <property type="entry name" value="PDZ_CPAF_rel"/>
    <property type="match status" value="1"/>
</dbReference>
<protein>
    <recommendedName>
        <fullName evidence="3">CPAF-like PDZ domain-containing protein</fullName>
    </recommendedName>
</protein>
<name>A0A6A6UV91_9PLEO</name>
<feature type="region of interest" description="Disordered" evidence="1">
    <location>
        <begin position="710"/>
        <end position="733"/>
    </location>
</feature>
<proteinExistence type="predicted"/>
<dbReference type="OrthoDB" id="27214at2759"/>
<evidence type="ECO:0000313" key="4">
    <source>
        <dbReference type="EMBL" id="KAF2741689.1"/>
    </source>
</evidence>
<reference evidence="4" key="1">
    <citation type="journal article" date="2020" name="Stud. Mycol.">
        <title>101 Dothideomycetes genomes: a test case for predicting lifestyles and emergence of pathogens.</title>
        <authorList>
            <person name="Haridas S."/>
            <person name="Albert R."/>
            <person name="Binder M."/>
            <person name="Bloem J."/>
            <person name="Labutti K."/>
            <person name="Salamov A."/>
            <person name="Andreopoulos B."/>
            <person name="Baker S."/>
            <person name="Barry K."/>
            <person name="Bills G."/>
            <person name="Bluhm B."/>
            <person name="Cannon C."/>
            <person name="Castanera R."/>
            <person name="Culley D."/>
            <person name="Daum C."/>
            <person name="Ezra D."/>
            <person name="Gonzalez J."/>
            <person name="Henrissat B."/>
            <person name="Kuo A."/>
            <person name="Liang C."/>
            <person name="Lipzen A."/>
            <person name="Lutzoni F."/>
            <person name="Magnuson J."/>
            <person name="Mondo S."/>
            <person name="Nolan M."/>
            <person name="Ohm R."/>
            <person name="Pangilinan J."/>
            <person name="Park H.-J."/>
            <person name="Ramirez L."/>
            <person name="Alfaro M."/>
            <person name="Sun H."/>
            <person name="Tritt A."/>
            <person name="Yoshinaga Y."/>
            <person name="Zwiers L.-H."/>
            <person name="Turgeon B."/>
            <person name="Goodwin S."/>
            <person name="Spatafora J."/>
            <person name="Crous P."/>
            <person name="Grigoriev I."/>
        </authorList>
    </citation>
    <scope>NUCLEOTIDE SEQUENCE</scope>
    <source>
        <strain evidence="4">CBS 119925</strain>
    </source>
</reference>
<keyword evidence="5" id="KW-1185">Reference proteome</keyword>
<dbReference type="InterPro" id="IPR029045">
    <property type="entry name" value="ClpP/crotonase-like_dom_sf"/>
</dbReference>
<evidence type="ECO:0000313" key="5">
    <source>
        <dbReference type="Proteomes" id="UP000799440"/>
    </source>
</evidence>
<gene>
    <name evidence="4" type="ORF">M011DRAFT_491159</name>
</gene>